<proteinExistence type="predicted"/>
<keyword evidence="3" id="KW-1185">Reference proteome</keyword>
<feature type="region of interest" description="Disordered" evidence="1">
    <location>
        <begin position="66"/>
        <end position="95"/>
    </location>
</feature>
<name>A0A834KBA0_VESGE</name>
<protein>
    <submittedName>
        <fullName evidence="2">Uncharacterized protein</fullName>
    </submittedName>
</protein>
<accession>A0A834KBA0</accession>
<dbReference type="AlphaFoldDB" id="A0A834KBA0"/>
<dbReference type="Proteomes" id="UP000617340">
    <property type="component" value="Unassembled WGS sequence"/>
</dbReference>
<evidence type="ECO:0000256" key="1">
    <source>
        <dbReference type="SAM" id="MobiDB-lite"/>
    </source>
</evidence>
<dbReference type="EMBL" id="JACSDZ010000005">
    <property type="protein sequence ID" value="KAF7403566.1"/>
    <property type="molecule type" value="Genomic_DNA"/>
</dbReference>
<evidence type="ECO:0000313" key="3">
    <source>
        <dbReference type="Proteomes" id="UP000617340"/>
    </source>
</evidence>
<gene>
    <name evidence="2" type="ORF">HZH68_006360</name>
</gene>
<reference evidence="2" key="1">
    <citation type="journal article" date="2020" name="G3 (Bethesda)">
        <title>High-Quality Assemblies for Three Invasive Social Wasps from the &lt;i&gt;Vespula&lt;/i&gt; Genus.</title>
        <authorList>
            <person name="Harrop T.W.R."/>
            <person name="Guhlin J."/>
            <person name="McLaughlin G.M."/>
            <person name="Permina E."/>
            <person name="Stockwell P."/>
            <person name="Gilligan J."/>
            <person name="Le Lec M.F."/>
            <person name="Gruber M.A.M."/>
            <person name="Quinn O."/>
            <person name="Lovegrove M."/>
            <person name="Duncan E.J."/>
            <person name="Remnant E.J."/>
            <person name="Van Eeckhoven J."/>
            <person name="Graham B."/>
            <person name="Knapp R.A."/>
            <person name="Langford K.W."/>
            <person name="Kronenberg Z."/>
            <person name="Press M.O."/>
            <person name="Eacker S.M."/>
            <person name="Wilson-Rankin E.E."/>
            <person name="Purcell J."/>
            <person name="Lester P.J."/>
            <person name="Dearden P.K."/>
        </authorList>
    </citation>
    <scope>NUCLEOTIDE SEQUENCE</scope>
    <source>
        <strain evidence="2">Linc-1</strain>
    </source>
</reference>
<organism evidence="2 3">
    <name type="scientific">Vespula germanica</name>
    <name type="common">German yellow jacket</name>
    <name type="synonym">Paravespula germanica</name>
    <dbReference type="NCBI Taxonomy" id="30212"/>
    <lineage>
        <taxon>Eukaryota</taxon>
        <taxon>Metazoa</taxon>
        <taxon>Ecdysozoa</taxon>
        <taxon>Arthropoda</taxon>
        <taxon>Hexapoda</taxon>
        <taxon>Insecta</taxon>
        <taxon>Pterygota</taxon>
        <taxon>Neoptera</taxon>
        <taxon>Endopterygota</taxon>
        <taxon>Hymenoptera</taxon>
        <taxon>Apocrita</taxon>
        <taxon>Aculeata</taxon>
        <taxon>Vespoidea</taxon>
        <taxon>Vespidae</taxon>
        <taxon>Vespinae</taxon>
        <taxon>Vespula</taxon>
    </lineage>
</organism>
<comment type="caution">
    <text evidence="2">The sequence shown here is derived from an EMBL/GenBank/DDBJ whole genome shotgun (WGS) entry which is preliminary data.</text>
</comment>
<sequence length="154" mass="16772">MAETKERWERERDGRMETISAPCNIHHGTASLPGGRRVWDIGGRKEGVKEERVAMLLVLPVATVSSRAATAPPARSKERKESGKWPQGALLGTSRRSVAGPEGFWDSIKLDNAIMPAEQPSSFCHGRYVKNSSAGSTERAAVQIHLEHTGKQGS</sequence>
<evidence type="ECO:0000313" key="2">
    <source>
        <dbReference type="EMBL" id="KAF7403566.1"/>
    </source>
</evidence>